<keyword evidence="4" id="KW-1185">Reference proteome</keyword>
<evidence type="ECO:0008006" key="5">
    <source>
        <dbReference type="Google" id="ProtNLM"/>
    </source>
</evidence>
<evidence type="ECO:0000313" key="4">
    <source>
        <dbReference type="Proteomes" id="UP000318394"/>
    </source>
</evidence>
<dbReference type="EMBL" id="VAJB01000030">
    <property type="protein sequence ID" value="TRB72849.1"/>
    <property type="molecule type" value="Genomic_DNA"/>
</dbReference>
<gene>
    <name evidence="2" type="ORF">FEA53_11245</name>
    <name evidence="1" type="ORF">FEB89_12560</name>
</gene>
<protein>
    <recommendedName>
        <fullName evidence="5">Phage tail protein</fullName>
    </recommendedName>
</protein>
<evidence type="ECO:0000313" key="1">
    <source>
        <dbReference type="EMBL" id="TRB34741.1"/>
    </source>
</evidence>
<organism evidence="2 3">
    <name type="scientific">Mannheimia haemolytica</name>
    <name type="common">Pasteurella haemolytica</name>
    <dbReference type="NCBI Taxonomy" id="75985"/>
    <lineage>
        <taxon>Bacteria</taxon>
        <taxon>Pseudomonadati</taxon>
        <taxon>Pseudomonadota</taxon>
        <taxon>Gammaproteobacteria</taxon>
        <taxon>Pasteurellales</taxon>
        <taxon>Pasteurellaceae</taxon>
        <taxon>Mannheimia</taxon>
    </lineage>
</organism>
<comment type="caution">
    <text evidence="2">The sequence shown here is derived from an EMBL/GenBank/DDBJ whole genome shotgun (WGS) entry which is preliminary data.</text>
</comment>
<dbReference type="GeneID" id="67368719"/>
<reference evidence="3 4" key="1">
    <citation type="journal article" date="2019" name="Vet. Microbiol.">
        <title>Genetic characterization of susceptible and multi-drug resistant Mannheimia haemolytica isolated from high-risk stocker calves prior to and after antimicrobial metaphylaxis.</title>
        <authorList>
            <person name="Snyder E.R."/>
            <person name="Alvarez-Narvaez S."/>
            <person name="Credille B.C."/>
        </authorList>
    </citation>
    <scope>NUCLEOTIDE SEQUENCE [LARGE SCALE GENOMIC DNA]</scope>
    <source>
        <strain evidence="2 3">UGA-R5-128-1</strain>
        <strain evidence="1 4">UGA-R7-163-1</strain>
    </source>
</reference>
<dbReference type="EMBL" id="VAJI01000043">
    <property type="protein sequence ID" value="TRB34741.1"/>
    <property type="molecule type" value="Genomic_DNA"/>
</dbReference>
<dbReference type="AlphaFoldDB" id="A0A547E9U1"/>
<dbReference type="KEGG" id="mhay:VK67_05970"/>
<sequence length="340" mass="36512">MSILGNSQGTKRTVVFAKESSFGTKAAPTGAKIMPRVETSLNTNFESYQSEEIRDDLQRSASVIGFEKVEGDIKGELAAGQWAAFFAAALRGSFTAQAKKPIITKTTDGTGEKNGKILIVPKTSHTSDSFTLEDVFKDINVSRQYLGCRVSKLSLDVQPNGIASITVSFLGQRGEESTTAYFTNPTDLTQSGKLAGVKGSLQVNKRPVGLVTAFKLDIDLGASSEPVLGAKYAPDVFIGTVAVSGSFTMYFQDKTMIDAVRNGTDLSLALRMDAEERTNTDYLTIILPGVKVTSNELDDGAKNIMQTLNFDAFPAVWDSASQIDNVLKVATTMIVQDSLA</sequence>
<evidence type="ECO:0000313" key="3">
    <source>
        <dbReference type="Proteomes" id="UP000315164"/>
    </source>
</evidence>
<dbReference type="Pfam" id="PF18906">
    <property type="entry name" value="Phage_tube_2"/>
    <property type="match status" value="1"/>
</dbReference>
<dbReference type="InterPro" id="IPR044000">
    <property type="entry name" value="Phage_tube_2"/>
</dbReference>
<proteinExistence type="predicted"/>
<evidence type="ECO:0000313" key="2">
    <source>
        <dbReference type="EMBL" id="TRB72849.1"/>
    </source>
</evidence>
<dbReference type="OrthoDB" id="8707767at2"/>
<dbReference type="Proteomes" id="UP000315164">
    <property type="component" value="Unassembled WGS sequence"/>
</dbReference>
<accession>A0A547E9U1</accession>
<dbReference type="Proteomes" id="UP000318394">
    <property type="component" value="Unassembled WGS sequence"/>
</dbReference>
<dbReference type="RefSeq" id="WP_006250117.1">
    <property type="nucleotide sequence ID" value="NZ_CP011098.1"/>
</dbReference>
<dbReference type="KEGG" id="mhaq:WC39_05305"/>
<name>A0A547E9U1_MANHA</name>